<gene>
    <name evidence="2" type="ORF">WJX84_001024</name>
</gene>
<feature type="region of interest" description="Disordered" evidence="1">
    <location>
        <begin position="171"/>
        <end position="223"/>
    </location>
</feature>
<proteinExistence type="predicted"/>
<dbReference type="AlphaFoldDB" id="A0AAW1T9H7"/>
<evidence type="ECO:0000313" key="3">
    <source>
        <dbReference type="Proteomes" id="UP001485043"/>
    </source>
</evidence>
<organism evidence="2 3">
    <name type="scientific">Apatococcus fuscideae</name>
    <dbReference type="NCBI Taxonomy" id="2026836"/>
    <lineage>
        <taxon>Eukaryota</taxon>
        <taxon>Viridiplantae</taxon>
        <taxon>Chlorophyta</taxon>
        <taxon>core chlorophytes</taxon>
        <taxon>Trebouxiophyceae</taxon>
        <taxon>Chlorellales</taxon>
        <taxon>Chlorellaceae</taxon>
        <taxon>Apatococcus</taxon>
    </lineage>
</organism>
<comment type="caution">
    <text evidence="2">The sequence shown here is derived from an EMBL/GenBank/DDBJ whole genome shotgun (WGS) entry which is preliminary data.</text>
</comment>
<evidence type="ECO:0000313" key="2">
    <source>
        <dbReference type="EMBL" id="KAK9865578.1"/>
    </source>
</evidence>
<feature type="region of interest" description="Disordered" evidence="1">
    <location>
        <begin position="1"/>
        <end position="34"/>
    </location>
</feature>
<feature type="compositionally biased region" description="Low complexity" evidence="1">
    <location>
        <begin position="180"/>
        <end position="198"/>
    </location>
</feature>
<sequence length="353" mass="39108">MRTHSKRSGRSWVTAGTASPEARYRQKSAVGPRQPVPCTTSSLLAAGDLSHLNIRRFGKREKFETELSNFKVKPRRMGVREDAVLAKDEAEKFLLKNAVICCYLNLNKKIANLYEWKYVVKPGAQCNGRHGTRRCEQSDEPLLVGQLLGSAEPWTPVYNIAEREALSFTQAAPPGLPNHQAPASGARASSSDAGQQSAKPQNASPKAPSIPQNLGSMSDTSGDAAKTAMGFKRIAAAQQAYEFWKASLPRPEHDFNLDMAAIFAAQFLNTERRMTEEVQRHLRGLGCRIDMTTDEIRETAKRTAKSDRACKAGLAQRHSCLNSVEQSRATLQEELNQCKQRSSGIYQEYLARI</sequence>
<keyword evidence="3" id="KW-1185">Reference proteome</keyword>
<reference evidence="2 3" key="1">
    <citation type="journal article" date="2024" name="Nat. Commun.">
        <title>Phylogenomics reveals the evolutionary origins of lichenization in chlorophyte algae.</title>
        <authorList>
            <person name="Puginier C."/>
            <person name="Libourel C."/>
            <person name="Otte J."/>
            <person name="Skaloud P."/>
            <person name="Haon M."/>
            <person name="Grisel S."/>
            <person name="Petersen M."/>
            <person name="Berrin J.G."/>
            <person name="Delaux P.M."/>
            <person name="Dal Grande F."/>
            <person name="Keller J."/>
        </authorList>
    </citation>
    <scope>NUCLEOTIDE SEQUENCE [LARGE SCALE GENOMIC DNA]</scope>
    <source>
        <strain evidence="2 3">SAG 2523</strain>
    </source>
</reference>
<evidence type="ECO:0000256" key="1">
    <source>
        <dbReference type="SAM" id="MobiDB-lite"/>
    </source>
</evidence>
<dbReference type="EMBL" id="JALJOV010000235">
    <property type="protein sequence ID" value="KAK9865578.1"/>
    <property type="molecule type" value="Genomic_DNA"/>
</dbReference>
<protein>
    <submittedName>
        <fullName evidence="2">Uncharacterized protein</fullName>
    </submittedName>
</protein>
<feature type="compositionally biased region" description="Polar residues" evidence="1">
    <location>
        <begin position="199"/>
        <end position="221"/>
    </location>
</feature>
<dbReference type="Proteomes" id="UP001485043">
    <property type="component" value="Unassembled WGS sequence"/>
</dbReference>
<name>A0AAW1T9H7_9CHLO</name>
<accession>A0AAW1T9H7</accession>